<evidence type="ECO:0000256" key="5">
    <source>
        <dbReference type="ARBA" id="ARBA00023163"/>
    </source>
</evidence>
<sequence>MKINEENYIRELKQHNESALAYIIERYGGLVKSVVRKHLYALPQYQEECMNDIFFQVWNNIQYFDCMKNSFKNWIAGVSRYRAIDCLRKHRRELEVENIEDVAAAKEEEAYQRLIDQEISKELEQMLSCLNPRDQELFRRLYIEEQDISQVSREMGMQESAVYNHVSRGKRKIRNLYPREQKER</sequence>
<evidence type="ECO:0000259" key="6">
    <source>
        <dbReference type="Pfam" id="PF04542"/>
    </source>
</evidence>
<dbReference type="STRING" id="39482.ERS852491_01828"/>
<gene>
    <name evidence="8" type="primary">sigK_1</name>
    <name evidence="8" type="ORF">ERS852491_01828</name>
</gene>
<keyword evidence="2" id="KW-0805">Transcription regulation</keyword>
<keyword evidence="3" id="KW-0731">Sigma factor</keyword>
<dbReference type="InterPro" id="IPR039425">
    <property type="entry name" value="RNA_pol_sigma-70-like"/>
</dbReference>
<feature type="domain" description="RNA polymerase sigma factor 70 region 4 type 2" evidence="7">
    <location>
        <begin position="121"/>
        <end position="173"/>
    </location>
</feature>
<dbReference type="GO" id="GO:0006352">
    <property type="term" value="P:DNA-templated transcription initiation"/>
    <property type="evidence" value="ECO:0007669"/>
    <property type="project" value="InterPro"/>
</dbReference>
<protein>
    <submittedName>
        <fullName evidence="8">Sigma-K factor</fullName>
    </submittedName>
</protein>
<evidence type="ECO:0000256" key="1">
    <source>
        <dbReference type="ARBA" id="ARBA00010641"/>
    </source>
</evidence>
<dbReference type="InterPro" id="IPR007627">
    <property type="entry name" value="RNA_pol_sigma70_r2"/>
</dbReference>
<organism evidence="8 9">
    <name type="scientific">Faecalicatena contorta</name>
    <dbReference type="NCBI Taxonomy" id="39482"/>
    <lineage>
        <taxon>Bacteria</taxon>
        <taxon>Bacillati</taxon>
        <taxon>Bacillota</taxon>
        <taxon>Clostridia</taxon>
        <taxon>Lachnospirales</taxon>
        <taxon>Lachnospiraceae</taxon>
        <taxon>Faecalicatena</taxon>
    </lineage>
</organism>
<proteinExistence type="inferred from homology"/>
<name>A0A174E3L5_9FIRM</name>
<evidence type="ECO:0000259" key="7">
    <source>
        <dbReference type="Pfam" id="PF08281"/>
    </source>
</evidence>
<dbReference type="GO" id="GO:0016987">
    <property type="term" value="F:sigma factor activity"/>
    <property type="evidence" value="ECO:0007669"/>
    <property type="project" value="UniProtKB-KW"/>
</dbReference>
<dbReference type="SUPFAM" id="SSF88946">
    <property type="entry name" value="Sigma2 domain of RNA polymerase sigma factors"/>
    <property type="match status" value="1"/>
</dbReference>
<keyword evidence="4" id="KW-0238">DNA-binding</keyword>
<reference evidence="8 9" key="1">
    <citation type="submission" date="2015-09" db="EMBL/GenBank/DDBJ databases">
        <authorList>
            <consortium name="Pathogen Informatics"/>
        </authorList>
    </citation>
    <scope>NUCLEOTIDE SEQUENCE [LARGE SCALE GENOMIC DNA]</scope>
    <source>
        <strain evidence="8 9">2789STDY5834876</strain>
    </source>
</reference>
<dbReference type="InterPro" id="IPR013324">
    <property type="entry name" value="RNA_pol_sigma_r3/r4-like"/>
</dbReference>
<evidence type="ECO:0000313" key="9">
    <source>
        <dbReference type="Proteomes" id="UP000095544"/>
    </source>
</evidence>
<evidence type="ECO:0000256" key="4">
    <source>
        <dbReference type="ARBA" id="ARBA00023125"/>
    </source>
</evidence>
<dbReference type="PANTHER" id="PTHR43133">
    <property type="entry name" value="RNA POLYMERASE ECF-TYPE SIGMA FACTO"/>
    <property type="match status" value="1"/>
</dbReference>
<dbReference type="GO" id="GO:0003677">
    <property type="term" value="F:DNA binding"/>
    <property type="evidence" value="ECO:0007669"/>
    <property type="project" value="UniProtKB-KW"/>
</dbReference>
<feature type="domain" description="RNA polymerase sigma-70 region 2" evidence="6">
    <location>
        <begin position="23"/>
        <end position="92"/>
    </location>
</feature>
<dbReference type="Proteomes" id="UP000095544">
    <property type="component" value="Unassembled WGS sequence"/>
</dbReference>
<dbReference type="OrthoDB" id="2678696at2"/>
<dbReference type="InterPro" id="IPR014284">
    <property type="entry name" value="RNA_pol_sigma-70_dom"/>
</dbReference>
<dbReference type="EMBL" id="CYZU01000014">
    <property type="protein sequence ID" value="CUO31098.1"/>
    <property type="molecule type" value="Genomic_DNA"/>
</dbReference>
<dbReference type="InterPro" id="IPR013249">
    <property type="entry name" value="RNA_pol_sigma70_r4_t2"/>
</dbReference>
<dbReference type="InterPro" id="IPR036388">
    <property type="entry name" value="WH-like_DNA-bd_sf"/>
</dbReference>
<dbReference type="Pfam" id="PF08281">
    <property type="entry name" value="Sigma70_r4_2"/>
    <property type="match status" value="1"/>
</dbReference>
<dbReference type="RefSeq" id="WP_050638772.1">
    <property type="nucleotide sequence ID" value="NZ_CABKUE010000004.1"/>
</dbReference>
<keyword evidence="5" id="KW-0804">Transcription</keyword>
<dbReference type="Pfam" id="PF04542">
    <property type="entry name" value="Sigma70_r2"/>
    <property type="match status" value="1"/>
</dbReference>
<evidence type="ECO:0000313" key="8">
    <source>
        <dbReference type="EMBL" id="CUO31098.1"/>
    </source>
</evidence>
<dbReference type="NCBIfam" id="TIGR02937">
    <property type="entry name" value="sigma70-ECF"/>
    <property type="match status" value="1"/>
</dbReference>
<dbReference type="SUPFAM" id="SSF88659">
    <property type="entry name" value="Sigma3 and sigma4 domains of RNA polymerase sigma factors"/>
    <property type="match status" value="1"/>
</dbReference>
<evidence type="ECO:0000256" key="2">
    <source>
        <dbReference type="ARBA" id="ARBA00023015"/>
    </source>
</evidence>
<dbReference type="InterPro" id="IPR013325">
    <property type="entry name" value="RNA_pol_sigma_r2"/>
</dbReference>
<dbReference type="Gene3D" id="1.10.1740.10">
    <property type="match status" value="1"/>
</dbReference>
<dbReference type="Gene3D" id="1.10.10.10">
    <property type="entry name" value="Winged helix-like DNA-binding domain superfamily/Winged helix DNA-binding domain"/>
    <property type="match status" value="1"/>
</dbReference>
<comment type="similarity">
    <text evidence="1">Belongs to the sigma-70 factor family. ECF subfamily.</text>
</comment>
<dbReference type="AlphaFoldDB" id="A0A174E3L5"/>
<accession>A0A174E3L5</accession>
<evidence type="ECO:0000256" key="3">
    <source>
        <dbReference type="ARBA" id="ARBA00023082"/>
    </source>
</evidence>
<dbReference type="PANTHER" id="PTHR43133:SF8">
    <property type="entry name" value="RNA POLYMERASE SIGMA FACTOR HI_1459-RELATED"/>
    <property type="match status" value="1"/>
</dbReference>